<accession>Q1Q6Y9</accession>
<dbReference type="EMBL" id="CP049055">
    <property type="protein sequence ID" value="QII12860.1"/>
    <property type="molecule type" value="Genomic_DNA"/>
</dbReference>
<reference evidence="1" key="1">
    <citation type="journal article" date="2006" name="Nature">
        <title>Deciphering the evolution and metabolism of an anammox bacterium from a community genome.</title>
        <authorList>
            <person name="Strous M."/>
            <person name="Pelletier E."/>
            <person name="Mangenot S."/>
            <person name="Rattei T."/>
            <person name="Lehner A."/>
            <person name="Taylor M.W."/>
            <person name="Horn M."/>
            <person name="Daims H."/>
            <person name="Bartol-Mavel D."/>
            <person name="Wincker P."/>
            <person name="Barbe V."/>
            <person name="Fonknechten N."/>
            <person name="Vallenet D."/>
            <person name="Segurens B."/>
            <person name="Schenowitz-Truong C."/>
            <person name="Medigue C."/>
            <person name="Collingro A."/>
            <person name="Snel B."/>
            <person name="Dutilh B.E."/>
            <person name="OpDenCamp H.J.M."/>
            <person name="vanDerDrift C."/>
            <person name="Cirpus I."/>
            <person name="vanDePas-Schoonen K.T."/>
            <person name="Harhangi H.R."/>
            <person name="vanNiftrik L."/>
            <person name="Schmid M."/>
            <person name="Keltjens J."/>
            <person name="vanDeVossenberg J."/>
            <person name="Kartal B."/>
            <person name="Meier H."/>
            <person name="Frishman D."/>
            <person name="Huynen M.A."/>
            <person name="Mewes H."/>
            <person name="Weissenbach J."/>
            <person name="Jetten M.S.M."/>
            <person name="Wagner M."/>
            <person name="LePaslier D."/>
        </authorList>
    </citation>
    <scope>NUCLEOTIDE SEQUENCE</scope>
</reference>
<organism evidence="1">
    <name type="scientific">Kuenenia stuttgartiensis</name>
    <dbReference type="NCBI Taxonomy" id="174633"/>
    <lineage>
        <taxon>Bacteria</taxon>
        <taxon>Pseudomonadati</taxon>
        <taxon>Planctomycetota</taxon>
        <taxon>Candidatus Brocadiia</taxon>
        <taxon>Candidatus Brocadiales</taxon>
        <taxon>Candidatus Brocadiaceae</taxon>
        <taxon>Candidatus Kuenenia</taxon>
    </lineage>
</organism>
<dbReference type="AlphaFoldDB" id="Q1Q6Y9"/>
<proteinExistence type="predicted"/>
<reference evidence="2 3" key="3">
    <citation type="submission" date="2020-02" db="EMBL/GenBank/DDBJ databases">
        <title>Newly sequenced genome of strain CSTR1 showed variability in Candidatus Kuenenia stuttgartiensis genomes.</title>
        <authorList>
            <person name="Ding C."/>
            <person name="Adrian L."/>
        </authorList>
    </citation>
    <scope>NUCLEOTIDE SEQUENCE [LARGE SCALE GENOMIC DNA]</scope>
    <source>
        <strain evidence="2 3">CSTR1</strain>
    </source>
</reference>
<dbReference type="Proteomes" id="UP000501926">
    <property type="component" value="Chromosome"/>
</dbReference>
<reference evidence="1" key="2">
    <citation type="submission" date="2006-01" db="EMBL/GenBank/DDBJ databases">
        <authorList>
            <person name="Genoscope"/>
        </authorList>
    </citation>
    <scope>NUCLEOTIDE SEQUENCE</scope>
</reference>
<name>Q1Q6Y9_KUEST</name>
<sequence length="82" mass="9545">MSLFKKLKCYNNFECSLHEFTHIQVKYPPTAFFLQKIGNAPAFVVRTDFVLLNSTNYLCLLSVQSAKSVVPKHFYWSEVLPR</sequence>
<evidence type="ECO:0000313" key="1">
    <source>
        <dbReference type="EMBL" id="CAJ73332.1"/>
    </source>
</evidence>
<dbReference type="EMBL" id="CT573071">
    <property type="protein sequence ID" value="CAJ73332.1"/>
    <property type="molecule type" value="Genomic_DNA"/>
</dbReference>
<gene>
    <name evidence="2" type="ORF">KsCSTR_34810</name>
    <name evidence="1" type="ORF">kuste2584</name>
</gene>
<evidence type="ECO:0000313" key="3">
    <source>
        <dbReference type="Proteomes" id="UP000501926"/>
    </source>
</evidence>
<protein>
    <submittedName>
        <fullName evidence="1">Uncharacterized protein</fullName>
    </submittedName>
</protein>
<evidence type="ECO:0000313" key="2">
    <source>
        <dbReference type="EMBL" id="QII12860.1"/>
    </source>
</evidence>